<dbReference type="AlphaFoldDB" id="A0AA40I6U7"/>
<organism evidence="1 2">
    <name type="scientific">Cnephaeus nilssonii</name>
    <name type="common">Northern bat</name>
    <name type="synonym">Eptesicus nilssonii</name>
    <dbReference type="NCBI Taxonomy" id="3371016"/>
    <lineage>
        <taxon>Eukaryota</taxon>
        <taxon>Metazoa</taxon>
        <taxon>Chordata</taxon>
        <taxon>Craniata</taxon>
        <taxon>Vertebrata</taxon>
        <taxon>Euteleostomi</taxon>
        <taxon>Mammalia</taxon>
        <taxon>Eutheria</taxon>
        <taxon>Laurasiatheria</taxon>
        <taxon>Chiroptera</taxon>
        <taxon>Yangochiroptera</taxon>
        <taxon>Vespertilionidae</taxon>
        <taxon>Cnephaeus</taxon>
    </lineage>
</organism>
<protein>
    <recommendedName>
        <fullName evidence="3">HAT C-terminal dimerisation domain-containing protein</fullName>
    </recommendedName>
</protein>
<dbReference type="PANTHER" id="PTHR45913:SF10">
    <property type="entry name" value="DUF4371 DOMAIN-CONTAINING PROTEIN"/>
    <property type="match status" value="1"/>
</dbReference>
<keyword evidence="2" id="KW-1185">Reference proteome</keyword>
<evidence type="ECO:0000313" key="1">
    <source>
        <dbReference type="EMBL" id="KAK1344133.1"/>
    </source>
</evidence>
<reference evidence="1" key="1">
    <citation type="submission" date="2023-06" db="EMBL/GenBank/DDBJ databases">
        <title>Reference genome for the Northern bat (Eptesicus nilssonii), a most northern bat species.</title>
        <authorList>
            <person name="Laine V.N."/>
            <person name="Pulliainen A.T."/>
            <person name="Lilley T.M."/>
        </authorList>
    </citation>
    <scope>NUCLEOTIDE SEQUENCE</scope>
    <source>
        <strain evidence="1">BLF_Eptnil</strain>
        <tissue evidence="1">Kidney</tissue>
    </source>
</reference>
<evidence type="ECO:0000313" key="2">
    <source>
        <dbReference type="Proteomes" id="UP001177744"/>
    </source>
</evidence>
<name>A0AA40I6U7_CNENI</name>
<proteinExistence type="predicted"/>
<comment type="caution">
    <text evidence="1">The sequence shown here is derived from an EMBL/GenBank/DDBJ whole genome shotgun (WGS) entry which is preliminary data.</text>
</comment>
<dbReference type="Proteomes" id="UP001177744">
    <property type="component" value="Unassembled WGS sequence"/>
</dbReference>
<evidence type="ECO:0008006" key="3">
    <source>
        <dbReference type="Google" id="ProtNLM"/>
    </source>
</evidence>
<gene>
    <name evidence="1" type="ORF">QTO34_014693</name>
</gene>
<dbReference type="PANTHER" id="PTHR45913">
    <property type="entry name" value="EPM2A-INTERACTING PROTEIN 1"/>
    <property type="match status" value="1"/>
</dbReference>
<accession>A0AA40I6U7</accession>
<dbReference type="EMBL" id="JAULJE010000004">
    <property type="protein sequence ID" value="KAK1344133.1"/>
    <property type="molecule type" value="Genomic_DNA"/>
</dbReference>
<sequence length="136" mass="14831">MALLTIFPSTYFCEALFSALNNIKTNKRNRLTDEVSSACLGLKCTKYQPSIEDLANEIQQQKSCGLQAVAASHEPYVWCLLRLPDFLWRVVRGAFHARGRHSGAGPERSAQRRPAPCAREGASWASAAGTCACAAT</sequence>